<evidence type="ECO:0000256" key="6">
    <source>
        <dbReference type="ARBA" id="ARBA00023102"/>
    </source>
</evidence>
<comment type="subunit">
    <text evidence="10">Heterodimer of HisH and HisF.</text>
</comment>
<keyword evidence="3 10" id="KW-0028">Amino-acid biosynthesis</keyword>
<evidence type="ECO:0000256" key="2">
    <source>
        <dbReference type="ARBA" id="ARBA00022490"/>
    </source>
</evidence>
<dbReference type="HAMAP" id="MF_00278">
    <property type="entry name" value="HisH"/>
    <property type="match status" value="1"/>
</dbReference>
<dbReference type="PROSITE" id="PS51273">
    <property type="entry name" value="GATASE_TYPE_1"/>
    <property type="match status" value="1"/>
</dbReference>
<feature type="active site" description="Nucleophile" evidence="10 11">
    <location>
        <position position="83"/>
    </location>
</feature>
<reference evidence="13 14" key="1">
    <citation type="journal article" date="2017" name="ISME J.">
        <title>An acid-tolerant ammonia-oxidizing ?-proteobacterium from soil.</title>
        <authorList>
            <person name="Hayatsu M."/>
            <person name="Tago K."/>
            <person name="Uchiyama I."/>
            <person name="Toyoda A."/>
            <person name="Wang Y."/>
            <person name="Shimomura Y."/>
            <person name="Okubo T."/>
            <person name="Kurisu F."/>
            <person name="Hirono Y."/>
            <person name="Nonaka K."/>
            <person name="Akiyama H."/>
            <person name="Itoh T."/>
            <person name="Takami H."/>
        </authorList>
    </citation>
    <scope>NUCLEOTIDE SEQUENCE [LARGE SCALE GENOMIC DNA]</scope>
    <source>
        <strain evidence="13 14">TAO100</strain>
    </source>
</reference>
<keyword evidence="4 10" id="KW-0378">Hydrolase</keyword>
<dbReference type="GO" id="GO:0016829">
    <property type="term" value="F:lyase activity"/>
    <property type="evidence" value="ECO:0007669"/>
    <property type="project" value="UniProtKB-KW"/>
</dbReference>
<dbReference type="CDD" id="cd01748">
    <property type="entry name" value="GATase1_IGP_Synthase"/>
    <property type="match status" value="1"/>
</dbReference>
<dbReference type="GO" id="GO:0005737">
    <property type="term" value="C:cytoplasm"/>
    <property type="evidence" value="ECO:0007669"/>
    <property type="project" value="UniProtKB-SubCell"/>
</dbReference>
<evidence type="ECO:0000259" key="12">
    <source>
        <dbReference type="Pfam" id="PF00117"/>
    </source>
</evidence>
<dbReference type="InterPro" id="IPR029062">
    <property type="entry name" value="Class_I_gatase-like"/>
</dbReference>
<dbReference type="Pfam" id="PF00117">
    <property type="entry name" value="GATase"/>
    <property type="match status" value="1"/>
</dbReference>
<dbReference type="AlphaFoldDB" id="A0A1Q2SJW0"/>
<dbReference type="InterPro" id="IPR010139">
    <property type="entry name" value="Imidazole-glycPsynth_HisH"/>
</dbReference>
<evidence type="ECO:0000313" key="13">
    <source>
        <dbReference type="EMBL" id="BAW79411.1"/>
    </source>
</evidence>
<keyword evidence="14" id="KW-1185">Reference proteome</keyword>
<evidence type="ECO:0000256" key="9">
    <source>
        <dbReference type="ARBA" id="ARBA00049534"/>
    </source>
</evidence>
<evidence type="ECO:0000256" key="8">
    <source>
        <dbReference type="ARBA" id="ARBA00047838"/>
    </source>
</evidence>
<evidence type="ECO:0000313" key="14">
    <source>
        <dbReference type="Proteomes" id="UP000243679"/>
    </source>
</evidence>
<feature type="active site" evidence="10 11">
    <location>
        <position position="190"/>
    </location>
</feature>
<dbReference type="RefSeq" id="WP_096526079.1">
    <property type="nucleotide sequence ID" value="NZ_AP014836.1"/>
</dbReference>
<evidence type="ECO:0000256" key="3">
    <source>
        <dbReference type="ARBA" id="ARBA00022605"/>
    </source>
</evidence>
<dbReference type="Gene3D" id="3.40.50.880">
    <property type="match status" value="1"/>
</dbReference>
<dbReference type="PIRSF" id="PIRSF000495">
    <property type="entry name" value="Amidotransf_hisH"/>
    <property type="match status" value="1"/>
</dbReference>
<organism evidence="13 14">
    <name type="scientific">Candidatus Nitrosoglobus terrae</name>
    <dbReference type="NCBI Taxonomy" id="1630141"/>
    <lineage>
        <taxon>Bacteria</taxon>
        <taxon>Pseudomonadati</taxon>
        <taxon>Pseudomonadota</taxon>
        <taxon>Gammaproteobacteria</taxon>
        <taxon>Chromatiales</taxon>
        <taxon>Chromatiaceae</taxon>
        <taxon>Candidatus Nitrosoglobus</taxon>
    </lineage>
</organism>
<comment type="catalytic activity">
    <reaction evidence="9 10">
        <text>L-glutamine + H2O = L-glutamate + NH4(+)</text>
        <dbReference type="Rhea" id="RHEA:15889"/>
        <dbReference type="ChEBI" id="CHEBI:15377"/>
        <dbReference type="ChEBI" id="CHEBI:28938"/>
        <dbReference type="ChEBI" id="CHEBI:29985"/>
        <dbReference type="ChEBI" id="CHEBI:58359"/>
        <dbReference type="EC" id="3.5.1.2"/>
    </reaction>
</comment>
<dbReference type="GO" id="GO:0000105">
    <property type="term" value="P:L-histidine biosynthetic process"/>
    <property type="evidence" value="ECO:0007669"/>
    <property type="project" value="UniProtKB-UniRule"/>
</dbReference>
<protein>
    <recommendedName>
        <fullName evidence="10">Imidazole glycerol phosphate synthase subunit HisH</fullName>
        <ecNumber evidence="10">4.3.2.10</ecNumber>
    </recommendedName>
    <alternativeName>
        <fullName evidence="10">IGP synthase glutaminase subunit</fullName>
        <ecNumber evidence="10">3.5.1.2</ecNumber>
    </alternativeName>
    <alternativeName>
        <fullName evidence="10">IGP synthase subunit HisH</fullName>
    </alternativeName>
    <alternativeName>
        <fullName evidence="10">ImGP synthase subunit HisH</fullName>
        <shortName evidence="10">IGPS subunit HisH</shortName>
    </alternativeName>
</protein>
<dbReference type="NCBIfam" id="TIGR01855">
    <property type="entry name" value="IMP_synth_hisH"/>
    <property type="match status" value="1"/>
</dbReference>
<keyword evidence="2 10" id="KW-0963">Cytoplasm</keyword>
<dbReference type="OrthoDB" id="9807137at2"/>
<feature type="domain" description="Glutamine amidotransferase" evidence="12">
    <location>
        <begin position="6"/>
        <end position="204"/>
    </location>
</feature>
<dbReference type="PANTHER" id="PTHR42701:SF2">
    <property type="entry name" value="IMIDAZOLE GLYCEROL PHOSPHATE SYNTHASE SUBUNIT HISH 1"/>
    <property type="match status" value="1"/>
</dbReference>
<dbReference type="KEGG" id="ntt:TAO_0041"/>
<sequence length="210" mass="23511">MSSIAVVDYGMGNLRSVSKALQQVATSDIRVEITSNPQRIRNASRVVFPGVGAIRDCIRELQRLNLDTIITQCATDRPFLGICLGMQALLEFSEENQGTPCLGLLSGKVLHLNTNNNQFKVPHMGWNQVHQERAHPLWNNIPQDSRFYFVHSYYAVPDKPSLIASRTNYSTPFASALVQDNIFVVQFHPEKSQQLGLQLLANFLAWNGVS</sequence>
<evidence type="ECO:0000256" key="5">
    <source>
        <dbReference type="ARBA" id="ARBA00022962"/>
    </source>
</evidence>
<comment type="subcellular location">
    <subcellularLocation>
        <location evidence="10">Cytoplasm</location>
    </subcellularLocation>
</comment>
<dbReference type="EMBL" id="AP014836">
    <property type="protein sequence ID" value="BAW79411.1"/>
    <property type="molecule type" value="Genomic_DNA"/>
</dbReference>
<gene>
    <name evidence="10" type="primary">hisH</name>
    <name evidence="13" type="ORF">TAO_0041</name>
</gene>
<dbReference type="UniPathway" id="UPA00031">
    <property type="reaction ID" value="UER00010"/>
</dbReference>
<name>A0A1Q2SJW0_9GAMM</name>
<dbReference type="PANTHER" id="PTHR42701">
    <property type="entry name" value="IMIDAZOLE GLYCEROL PHOSPHATE SYNTHASE SUBUNIT HISH"/>
    <property type="match status" value="1"/>
</dbReference>
<feature type="active site" evidence="10 11">
    <location>
        <position position="188"/>
    </location>
</feature>
<accession>A0A1Q2SJW0</accession>
<comment type="function">
    <text evidence="10">IGPS catalyzes the conversion of PRFAR and glutamine to IGP, AICAR and glutamate. The HisH subunit catalyzes the hydrolysis of glutamine to glutamate and ammonia as part of the synthesis of IGP and AICAR. The resulting ammonia molecule is channeled to the active site of HisF.</text>
</comment>
<dbReference type="InterPro" id="IPR017926">
    <property type="entry name" value="GATASE"/>
</dbReference>
<comment type="catalytic activity">
    <reaction evidence="8 10">
        <text>5-[(5-phospho-1-deoxy-D-ribulos-1-ylimino)methylamino]-1-(5-phospho-beta-D-ribosyl)imidazole-4-carboxamide + L-glutamine = D-erythro-1-(imidazol-4-yl)glycerol 3-phosphate + 5-amino-1-(5-phospho-beta-D-ribosyl)imidazole-4-carboxamide + L-glutamate + H(+)</text>
        <dbReference type="Rhea" id="RHEA:24793"/>
        <dbReference type="ChEBI" id="CHEBI:15378"/>
        <dbReference type="ChEBI" id="CHEBI:29985"/>
        <dbReference type="ChEBI" id="CHEBI:58278"/>
        <dbReference type="ChEBI" id="CHEBI:58359"/>
        <dbReference type="ChEBI" id="CHEBI:58475"/>
        <dbReference type="ChEBI" id="CHEBI:58525"/>
        <dbReference type="EC" id="4.3.2.10"/>
    </reaction>
</comment>
<keyword evidence="7 10" id="KW-0456">Lyase</keyword>
<dbReference type="Proteomes" id="UP000243679">
    <property type="component" value="Chromosome"/>
</dbReference>
<keyword evidence="6 10" id="KW-0368">Histidine biosynthesis</keyword>
<evidence type="ECO:0000256" key="11">
    <source>
        <dbReference type="PIRSR" id="PIRSR000495-1"/>
    </source>
</evidence>
<evidence type="ECO:0000256" key="1">
    <source>
        <dbReference type="ARBA" id="ARBA00005091"/>
    </source>
</evidence>
<proteinExistence type="inferred from homology"/>
<dbReference type="GO" id="GO:0004359">
    <property type="term" value="F:glutaminase activity"/>
    <property type="evidence" value="ECO:0007669"/>
    <property type="project" value="UniProtKB-EC"/>
</dbReference>
<evidence type="ECO:0000256" key="7">
    <source>
        <dbReference type="ARBA" id="ARBA00023239"/>
    </source>
</evidence>
<comment type="pathway">
    <text evidence="1 10">Amino-acid biosynthesis; L-histidine biosynthesis; L-histidine from 5-phospho-alpha-D-ribose 1-diphosphate: step 5/9.</text>
</comment>
<keyword evidence="13" id="KW-0808">Transferase</keyword>
<dbReference type="EC" id="4.3.2.10" evidence="10"/>
<dbReference type="SUPFAM" id="SSF52317">
    <property type="entry name" value="Class I glutamine amidotransferase-like"/>
    <property type="match status" value="1"/>
</dbReference>
<dbReference type="EC" id="3.5.1.2" evidence="10"/>
<keyword evidence="5 10" id="KW-0315">Glutamine amidotransferase</keyword>
<evidence type="ECO:0000256" key="10">
    <source>
        <dbReference type="HAMAP-Rule" id="MF_00278"/>
    </source>
</evidence>
<dbReference type="GO" id="GO:0000107">
    <property type="term" value="F:imidazoleglycerol-phosphate synthase activity"/>
    <property type="evidence" value="ECO:0007669"/>
    <property type="project" value="UniProtKB-UniRule"/>
</dbReference>
<evidence type="ECO:0000256" key="4">
    <source>
        <dbReference type="ARBA" id="ARBA00022801"/>
    </source>
</evidence>